<comment type="caution">
    <text evidence="2">The sequence shown here is derived from an EMBL/GenBank/DDBJ whole genome shotgun (WGS) entry which is preliminary data.</text>
</comment>
<organism evidence="2 3">
    <name type="scientific">Prymnesium parvum</name>
    <name type="common">Toxic golden alga</name>
    <dbReference type="NCBI Taxonomy" id="97485"/>
    <lineage>
        <taxon>Eukaryota</taxon>
        <taxon>Haptista</taxon>
        <taxon>Haptophyta</taxon>
        <taxon>Prymnesiophyceae</taxon>
        <taxon>Prymnesiales</taxon>
        <taxon>Prymnesiaceae</taxon>
        <taxon>Prymnesium</taxon>
    </lineage>
</organism>
<feature type="compositionally biased region" description="Low complexity" evidence="1">
    <location>
        <begin position="398"/>
        <end position="421"/>
    </location>
</feature>
<feature type="region of interest" description="Disordered" evidence="1">
    <location>
        <begin position="325"/>
        <end position="431"/>
    </location>
</feature>
<protein>
    <submittedName>
        <fullName evidence="2">Uncharacterized protein</fullName>
    </submittedName>
</protein>
<dbReference type="AlphaFoldDB" id="A0AB34J4V7"/>
<accession>A0AB34J4V7</accession>
<feature type="compositionally biased region" description="Low complexity" evidence="1">
    <location>
        <begin position="207"/>
        <end position="217"/>
    </location>
</feature>
<sequence length="993" mass="110200">MVLLEDPPDRLDDLSVPPAVRRRAERLPRPQSDDVFLVYDYETQNEGAPRSGMSGWLARLQRAREHRWVCSLPAEEWHSLAAMAPEERWLRAEMHRVATSYLTPGERHVWERCSWRARVEWLATEWTRLSLAETERRIFDQMDERNKLPFLRPLPSAEKEDERDVREGELGPCWNEVIASLGAEWDLMIKGMLERESTRVGTPPRLANPRADPADASAARERRGSDASAAPVALHLWLNQLQEEDILMSSEVMRVELTEWLKIVIQMASWSITELSFWCELTPQQCLDLVNAGLFFSPVDGRRVSVSDLISREVHLAPSAEVEYPRPASPAFTDMQPLRESSFEGDPYGDRFTASSWRADDEPPAPSPAADPPAASPADSEPPPMPPRAASLGLVHSQPQLRRQPAARQQLPWGTAPAGSKPAPPAASRRRVGAYVVKPPVASGRHAAACPPLSPRLGVVLRPYAPFPRRRLSRSASEPAYPLPHLGGAAPSASEPAALVQLTQREAKAALRGGDALERLGCKLSKAHLSPRRRRPDSSERPRPSHAESAEEGGEAVGAVCVERGGPRHELSRHRIDQQLPALYPPCERSPSEIDEQSFFAAVPQPYVRGQDRPVRPPIRVAPDSKPAKEELELARRLRAERRRELIFMRRKRAQFVLHTWRDRPSSNLNPRAWVELHERARDRLFSTMQRALRANLALRSWLSRMAPPTEPTGFDRSLPNALADSITAEWEIVLRERQYMGTLSAADRETFENLTPRQRRRHLIEKASPRVPRAAPSRERVRAPLAEPTLVHAAGCFRISSSLAPGGAGRVVEGLGASASLPTMGHLPSPNGAGPRAALSLGGGVRRQALEGGALLAAPQSCRYVPLARSCEPMESAMAASAKQAEDAWLKARAAPKASANSQRAAGNTAMPKGPTEYQAQTYKSRIDSAPRREPRGVSVRPSWLDSLGKRAVAIAPKLTYQEVLAMTAQEKDWAENLMSRCSNSASWYVRT</sequence>
<proteinExistence type="predicted"/>
<evidence type="ECO:0000313" key="2">
    <source>
        <dbReference type="EMBL" id="KAL1511566.1"/>
    </source>
</evidence>
<evidence type="ECO:0000313" key="3">
    <source>
        <dbReference type="Proteomes" id="UP001515480"/>
    </source>
</evidence>
<name>A0AB34J4V7_PRYPA</name>
<dbReference type="Proteomes" id="UP001515480">
    <property type="component" value="Unassembled WGS sequence"/>
</dbReference>
<feature type="region of interest" description="Disordered" evidence="1">
    <location>
        <begin position="521"/>
        <end position="557"/>
    </location>
</feature>
<feature type="compositionally biased region" description="Basic and acidic residues" evidence="1">
    <location>
        <begin position="536"/>
        <end position="549"/>
    </location>
</feature>
<feature type="region of interest" description="Disordered" evidence="1">
    <location>
        <begin position="198"/>
        <end position="226"/>
    </location>
</feature>
<feature type="region of interest" description="Disordered" evidence="1">
    <location>
        <begin position="896"/>
        <end position="918"/>
    </location>
</feature>
<feature type="compositionally biased region" description="Basic residues" evidence="1">
    <location>
        <begin position="525"/>
        <end position="535"/>
    </location>
</feature>
<feature type="compositionally biased region" description="Pro residues" evidence="1">
    <location>
        <begin position="364"/>
        <end position="387"/>
    </location>
</feature>
<keyword evidence="3" id="KW-1185">Reference proteome</keyword>
<feature type="region of interest" description="Disordered" evidence="1">
    <location>
        <begin position="473"/>
        <end position="493"/>
    </location>
</feature>
<gene>
    <name evidence="2" type="ORF">AB1Y20_006360</name>
</gene>
<reference evidence="2 3" key="1">
    <citation type="journal article" date="2024" name="Science">
        <title>Giant polyketide synthase enzymes in the biosynthesis of giant marine polyether toxins.</title>
        <authorList>
            <person name="Fallon T.R."/>
            <person name="Shende V.V."/>
            <person name="Wierzbicki I.H."/>
            <person name="Pendleton A.L."/>
            <person name="Watervoot N.F."/>
            <person name="Auber R.P."/>
            <person name="Gonzalez D.J."/>
            <person name="Wisecaver J.H."/>
            <person name="Moore B.S."/>
        </authorList>
    </citation>
    <scope>NUCLEOTIDE SEQUENCE [LARGE SCALE GENOMIC DNA]</scope>
    <source>
        <strain evidence="2 3">12B1</strain>
    </source>
</reference>
<evidence type="ECO:0000256" key="1">
    <source>
        <dbReference type="SAM" id="MobiDB-lite"/>
    </source>
</evidence>
<dbReference type="EMBL" id="JBGBPQ010000014">
    <property type="protein sequence ID" value="KAL1511566.1"/>
    <property type="molecule type" value="Genomic_DNA"/>
</dbReference>